<protein>
    <submittedName>
        <fullName evidence="4">Protein FANTASTIC FOUR 2</fullName>
    </submittedName>
</protein>
<dbReference type="InterPro" id="IPR021410">
    <property type="entry name" value="FAF"/>
</dbReference>
<dbReference type="PANTHER" id="PTHR33155">
    <property type="entry name" value="FANTASTIC FOUR-LIKE PROTEIN (DUF3049)"/>
    <property type="match status" value="1"/>
</dbReference>
<comment type="similarity">
    <text evidence="1">Belongs to the fantastic four family.</text>
</comment>
<proteinExistence type="inferred from homology"/>
<organism evidence="4 5">
    <name type="scientific">Morella rubra</name>
    <name type="common">Chinese bayberry</name>
    <dbReference type="NCBI Taxonomy" id="262757"/>
    <lineage>
        <taxon>Eukaryota</taxon>
        <taxon>Viridiplantae</taxon>
        <taxon>Streptophyta</taxon>
        <taxon>Embryophyta</taxon>
        <taxon>Tracheophyta</taxon>
        <taxon>Spermatophyta</taxon>
        <taxon>Magnoliopsida</taxon>
        <taxon>eudicotyledons</taxon>
        <taxon>Gunneridae</taxon>
        <taxon>Pentapetalae</taxon>
        <taxon>rosids</taxon>
        <taxon>fabids</taxon>
        <taxon>Fagales</taxon>
        <taxon>Myricaceae</taxon>
        <taxon>Morella</taxon>
    </lineage>
</organism>
<evidence type="ECO:0000313" key="5">
    <source>
        <dbReference type="Proteomes" id="UP000516437"/>
    </source>
</evidence>
<evidence type="ECO:0000259" key="3">
    <source>
        <dbReference type="Pfam" id="PF11250"/>
    </source>
</evidence>
<keyword evidence="5" id="KW-1185">Reference proteome</keyword>
<evidence type="ECO:0000256" key="1">
    <source>
        <dbReference type="ARBA" id="ARBA00008690"/>
    </source>
</evidence>
<feature type="compositionally biased region" description="Acidic residues" evidence="2">
    <location>
        <begin position="167"/>
        <end position="218"/>
    </location>
</feature>
<reference evidence="4 5" key="1">
    <citation type="journal article" date="2019" name="Plant Biotechnol. J.">
        <title>The red bayberry genome and genetic basis of sex determination.</title>
        <authorList>
            <person name="Jia H.M."/>
            <person name="Jia H.J."/>
            <person name="Cai Q.L."/>
            <person name="Wang Y."/>
            <person name="Zhao H.B."/>
            <person name="Yang W.F."/>
            <person name="Wang G.Y."/>
            <person name="Li Y.H."/>
            <person name="Zhan D.L."/>
            <person name="Shen Y.T."/>
            <person name="Niu Q.F."/>
            <person name="Chang L."/>
            <person name="Qiu J."/>
            <person name="Zhao L."/>
            <person name="Xie H.B."/>
            <person name="Fu W.Y."/>
            <person name="Jin J."/>
            <person name="Li X.W."/>
            <person name="Jiao Y."/>
            <person name="Zhou C.C."/>
            <person name="Tu T."/>
            <person name="Chai C.Y."/>
            <person name="Gao J.L."/>
            <person name="Fan L.J."/>
            <person name="van de Weg E."/>
            <person name="Wang J.Y."/>
            <person name="Gao Z.S."/>
        </authorList>
    </citation>
    <scope>NUCLEOTIDE SEQUENCE [LARGE SCALE GENOMIC DNA]</scope>
    <source>
        <tissue evidence="4">Leaves</tissue>
    </source>
</reference>
<dbReference type="AlphaFoldDB" id="A0A6A1V575"/>
<evidence type="ECO:0000313" key="4">
    <source>
        <dbReference type="EMBL" id="KAB1206390.1"/>
    </source>
</evidence>
<gene>
    <name evidence="4" type="ORF">CJ030_MR7G027590</name>
</gene>
<name>A0A6A1V575_9ROSI</name>
<accession>A0A6A1V575</accession>
<dbReference type="Proteomes" id="UP000516437">
    <property type="component" value="Chromosome 7"/>
</dbReference>
<feature type="region of interest" description="Disordered" evidence="2">
    <location>
        <begin position="165"/>
        <end position="246"/>
    </location>
</feature>
<dbReference type="InterPro" id="IPR046431">
    <property type="entry name" value="FAF_dom"/>
</dbReference>
<dbReference type="Pfam" id="PF11250">
    <property type="entry name" value="FAF"/>
    <property type="match status" value="1"/>
</dbReference>
<sequence length="265" mass="29021">MSVANSCSWSFLQALNNNFHCAKEQDTEKAEVYVHPLVKRSSSRLSEKSLQMCTESLCNETGSAVTESDNDEVKLLSLGSTENGPVKQARKSDGFPVPKKLNHCRGFPPPLSTSISDSSTGHVQVKPHREGGRLVLKAVTVLPSCHGLFHAERGEGRLRLRMVQEEGTVEEEEDEEVVQEQVETEVGEEEAEEAGVGDDADGDENDEQACWGEEEEEEGNRGSGGGDGRGIRKLPRPSRCTEGGLGNKVLLNWEPFWVPPYKLSA</sequence>
<comment type="caution">
    <text evidence="4">The sequence shown here is derived from an EMBL/GenBank/DDBJ whole genome shotgun (WGS) entry which is preliminary data.</text>
</comment>
<dbReference type="OrthoDB" id="1916983at2759"/>
<feature type="domain" description="FAF" evidence="3">
    <location>
        <begin position="107"/>
        <end position="162"/>
    </location>
</feature>
<evidence type="ECO:0000256" key="2">
    <source>
        <dbReference type="SAM" id="MobiDB-lite"/>
    </source>
</evidence>
<dbReference type="EMBL" id="RXIC02000025">
    <property type="protein sequence ID" value="KAB1206390.1"/>
    <property type="molecule type" value="Genomic_DNA"/>
</dbReference>
<dbReference type="PANTHER" id="PTHR33155:SF8">
    <property type="entry name" value="PROTEIN FANTASTIC FOUR 1"/>
    <property type="match status" value="1"/>
</dbReference>